<evidence type="ECO:0000259" key="1">
    <source>
        <dbReference type="PROSITE" id="PS50878"/>
    </source>
</evidence>
<dbReference type="Pfam" id="PF00078">
    <property type="entry name" value="RVT_1"/>
    <property type="match status" value="1"/>
</dbReference>
<dbReference type="PANTHER" id="PTHR33116:SF76">
    <property type="entry name" value="DUF4283 DOMAIN-CONTAINING PROTEIN"/>
    <property type="match status" value="1"/>
</dbReference>
<accession>A0ABQ4ZAK4</accession>
<dbReference type="InterPro" id="IPR000477">
    <property type="entry name" value="RT_dom"/>
</dbReference>
<dbReference type="SUPFAM" id="SSF56672">
    <property type="entry name" value="DNA/RNA polymerases"/>
    <property type="match status" value="1"/>
</dbReference>
<dbReference type="GO" id="GO:0003964">
    <property type="term" value="F:RNA-directed DNA polymerase activity"/>
    <property type="evidence" value="ECO:0007669"/>
    <property type="project" value="UniProtKB-KW"/>
</dbReference>
<reference evidence="2" key="1">
    <citation type="journal article" date="2022" name="Int. J. Mol. Sci.">
        <title>Draft Genome of Tanacetum Coccineum: Genomic Comparison of Closely Related Tanacetum-Family Plants.</title>
        <authorList>
            <person name="Yamashiro T."/>
            <person name="Shiraishi A."/>
            <person name="Nakayama K."/>
            <person name="Satake H."/>
        </authorList>
    </citation>
    <scope>NUCLEOTIDE SEQUENCE</scope>
</reference>
<reference evidence="2" key="2">
    <citation type="submission" date="2022-01" db="EMBL/GenBank/DDBJ databases">
        <authorList>
            <person name="Yamashiro T."/>
            <person name="Shiraishi A."/>
            <person name="Satake H."/>
            <person name="Nakayama K."/>
        </authorList>
    </citation>
    <scope>NUCLEOTIDE SEQUENCE</scope>
</reference>
<dbReference type="EMBL" id="BQNB010011088">
    <property type="protein sequence ID" value="GJS85953.1"/>
    <property type="molecule type" value="Genomic_DNA"/>
</dbReference>
<dbReference type="InterPro" id="IPR043502">
    <property type="entry name" value="DNA/RNA_pol_sf"/>
</dbReference>
<evidence type="ECO:0000313" key="2">
    <source>
        <dbReference type="EMBL" id="GJS85953.1"/>
    </source>
</evidence>
<dbReference type="PROSITE" id="PS50878">
    <property type="entry name" value="RT_POL"/>
    <property type="match status" value="1"/>
</dbReference>
<proteinExistence type="predicted"/>
<dbReference type="Pfam" id="PF13966">
    <property type="entry name" value="zf-RVT"/>
    <property type="match status" value="1"/>
</dbReference>
<sequence length="433" mass="50123">MIKWIMACISSTSYSINVNGELHGYFQRKRGLRQGDPMSPYLFTLVMEILTILLKRRVREDCEFVYHNRCSKQKIINICFVDDLIMFSRGDIQSAKILMEALKEFKCASGLVPSISKSTIFFCNVVTHVKTAILQLMPFVEVRNPYGPHVWHSIGDGREASMWFDTWDSKCPLMNILSYRAIHNASLSIEAKVADLILDNVWSWSDQWSTRYTTLATINVPILHDHADMLLWKDVDGNLRPFSVMLAWNTIRERRDIVQWSYIVWSKYCIPRHVAHLCLVMRRRLKTQDRLRPWDVGGDVDLSSLRCPLCKVEQDSLDHLFFACNFSSQVWNIVVNKAHLPIGSHLWSDIMGWILPTARKNNVICIVGRLIIAASSYYVWQERNNRLYVNGSRSVEQLASVILDLVRLKLGTIKFKRNARVAKLKTTWNLPAD</sequence>
<keyword evidence="2" id="KW-0808">Transferase</keyword>
<name>A0ABQ4ZAK4_9ASTR</name>
<gene>
    <name evidence="2" type="ORF">Tco_0752494</name>
</gene>
<keyword evidence="2" id="KW-0548">Nucleotidyltransferase</keyword>
<comment type="caution">
    <text evidence="2">The sequence shown here is derived from an EMBL/GenBank/DDBJ whole genome shotgun (WGS) entry which is preliminary data.</text>
</comment>
<keyword evidence="2" id="KW-0695">RNA-directed DNA polymerase</keyword>
<keyword evidence="3" id="KW-1185">Reference proteome</keyword>
<dbReference type="PANTHER" id="PTHR33116">
    <property type="entry name" value="REVERSE TRANSCRIPTASE ZINC-BINDING DOMAIN-CONTAINING PROTEIN-RELATED-RELATED"/>
    <property type="match status" value="1"/>
</dbReference>
<evidence type="ECO:0000313" key="3">
    <source>
        <dbReference type="Proteomes" id="UP001151760"/>
    </source>
</evidence>
<protein>
    <submittedName>
        <fullName evidence="2">RNA-directed DNA polymerase, eukaryota, reverse transcriptase zinc-binding domain protein</fullName>
    </submittedName>
</protein>
<feature type="domain" description="Reverse transcriptase" evidence="1">
    <location>
        <begin position="1"/>
        <end position="156"/>
    </location>
</feature>
<organism evidence="2 3">
    <name type="scientific">Tanacetum coccineum</name>
    <dbReference type="NCBI Taxonomy" id="301880"/>
    <lineage>
        <taxon>Eukaryota</taxon>
        <taxon>Viridiplantae</taxon>
        <taxon>Streptophyta</taxon>
        <taxon>Embryophyta</taxon>
        <taxon>Tracheophyta</taxon>
        <taxon>Spermatophyta</taxon>
        <taxon>Magnoliopsida</taxon>
        <taxon>eudicotyledons</taxon>
        <taxon>Gunneridae</taxon>
        <taxon>Pentapetalae</taxon>
        <taxon>asterids</taxon>
        <taxon>campanulids</taxon>
        <taxon>Asterales</taxon>
        <taxon>Asteraceae</taxon>
        <taxon>Asteroideae</taxon>
        <taxon>Anthemideae</taxon>
        <taxon>Anthemidinae</taxon>
        <taxon>Tanacetum</taxon>
    </lineage>
</organism>
<dbReference type="InterPro" id="IPR026960">
    <property type="entry name" value="RVT-Znf"/>
</dbReference>
<dbReference type="Proteomes" id="UP001151760">
    <property type="component" value="Unassembled WGS sequence"/>
</dbReference>